<dbReference type="PANTHER" id="PTHR46063:SF1">
    <property type="entry name" value="KELCH DOMAIN-CONTAINING PROTEIN 4"/>
    <property type="match status" value="1"/>
</dbReference>
<dbReference type="InterPro" id="IPR015915">
    <property type="entry name" value="Kelch-typ_b-propeller"/>
</dbReference>
<evidence type="ECO:0000313" key="4">
    <source>
        <dbReference type="Proteomes" id="UP000663879"/>
    </source>
</evidence>
<dbReference type="OrthoDB" id="4447at2759"/>
<dbReference type="Pfam" id="PF24681">
    <property type="entry name" value="Kelch_KLHDC2_KLHL20_DRC7"/>
    <property type="match status" value="1"/>
</dbReference>
<feature type="region of interest" description="Disordered" evidence="1">
    <location>
        <begin position="370"/>
        <end position="407"/>
    </location>
</feature>
<dbReference type="PANTHER" id="PTHR46063">
    <property type="entry name" value="KELCH DOMAIN-CONTAINING PROTEIN"/>
    <property type="match status" value="1"/>
</dbReference>
<feature type="region of interest" description="Disordered" evidence="1">
    <location>
        <begin position="509"/>
        <end position="547"/>
    </location>
</feature>
<feature type="compositionally biased region" description="Acidic residues" evidence="1">
    <location>
        <begin position="515"/>
        <end position="547"/>
    </location>
</feature>
<dbReference type="InterPro" id="IPR052588">
    <property type="entry name" value="Kelch_domain_protein"/>
</dbReference>
<feature type="compositionally biased region" description="Acidic residues" evidence="1">
    <location>
        <begin position="385"/>
        <end position="403"/>
    </location>
</feature>
<sequence length="591" mass="69286">MGKSKDKKKKGQGMERTLAKTEKKIQKNIKKELKEIGEEDVETIIANFAKKEAELNQVKEEQLPNGNFPSRRGGATFNLSPEREEMILFGGDYFDGNKVFMYNDLFIYNIKKSLWTLIKAPNAPPPRTFHQSVYVSRNSGELWIFGGEFSSPSQSQFYHYNDLWMFSFQTKTWTKIMSPNTPSPRSGHRMVVYKKYLILFGGYYDNLRNCKFYNDTHLFNLETNQWEEMKFSPNNDVPSPRSACQLSVCNKNNTVVLYGGFSKEKLKKDREKGVVHSDMYVLSCETKKTDKIEWCWKRAKQSGVKPSERISFSMITLHDDTALLFGGVFDQDECDLDEEDESNSSFFNDLYRLDLTSHKWTRLTLKGKKEQKSKKAKSSPNTTGDDQEMIDEEEDETLEEEKEDEVKMEQLDIQKDDVFTLTYSNKPTEANEDVVVCVKQEEAKNIFTPHSRRSAYLQFFKGNLYLYGGKFEDQNDKEFTFNDMYSLNVKKMDEWKILYEDKEINEELKKQAEWSDMEEDEESDEEEEDDDEDLEIEAPAVEDGETLDEYFERTEDVWIEEAQKEFPNEKSKKLLKKMGLELCKLFWDNCK</sequence>
<evidence type="ECO:0000313" key="3">
    <source>
        <dbReference type="EMBL" id="CAF0716823.1"/>
    </source>
</evidence>
<reference evidence="3" key="1">
    <citation type="submission" date="2021-02" db="EMBL/GenBank/DDBJ databases">
        <authorList>
            <person name="Nowell W R."/>
        </authorList>
    </citation>
    <scope>NUCLEOTIDE SEQUENCE</scope>
    <source>
        <strain evidence="3">Ploen Becks lab</strain>
    </source>
</reference>
<dbReference type="EMBL" id="CAJNOC010000120">
    <property type="protein sequence ID" value="CAF0716823.1"/>
    <property type="molecule type" value="Genomic_DNA"/>
</dbReference>
<comment type="caution">
    <text evidence="3">The sequence shown here is derived from an EMBL/GenBank/DDBJ whole genome shotgun (WGS) entry which is preliminary data.</text>
</comment>
<dbReference type="Pfam" id="PF13422">
    <property type="entry name" value="DUF4110"/>
    <property type="match status" value="1"/>
</dbReference>
<gene>
    <name evidence="3" type="ORF">OXX778_LOCUS1746</name>
</gene>
<evidence type="ECO:0000256" key="1">
    <source>
        <dbReference type="SAM" id="MobiDB-lite"/>
    </source>
</evidence>
<accession>A0A813M995</accession>
<keyword evidence="4" id="KW-1185">Reference proteome</keyword>
<name>A0A813M995_9BILA</name>
<dbReference type="AlphaFoldDB" id="A0A813M995"/>
<organism evidence="3 4">
    <name type="scientific">Brachionus calyciflorus</name>
    <dbReference type="NCBI Taxonomy" id="104777"/>
    <lineage>
        <taxon>Eukaryota</taxon>
        <taxon>Metazoa</taxon>
        <taxon>Spiralia</taxon>
        <taxon>Gnathifera</taxon>
        <taxon>Rotifera</taxon>
        <taxon>Eurotatoria</taxon>
        <taxon>Monogononta</taxon>
        <taxon>Pseudotrocha</taxon>
        <taxon>Ploima</taxon>
        <taxon>Brachionidae</taxon>
        <taxon>Brachionus</taxon>
    </lineage>
</organism>
<feature type="domain" description="DUF4110" evidence="2">
    <location>
        <begin position="539"/>
        <end position="591"/>
    </location>
</feature>
<dbReference type="Gene3D" id="2.120.10.80">
    <property type="entry name" value="Kelch-type beta propeller"/>
    <property type="match status" value="3"/>
</dbReference>
<proteinExistence type="predicted"/>
<dbReference type="InterPro" id="IPR025183">
    <property type="entry name" value="DUF4110"/>
</dbReference>
<evidence type="ECO:0000259" key="2">
    <source>
        <dbReference type="Pfam" id="PF13422"/>
    </source>
</evidence>
<feature type="compositionally biased region" description="Basic residues" evidence="1">
    <location>
        <begin position="1"/>
        <end position="11"/>
    </location>
</feature>
<protein>
    <recommendedName>
        <fullName evidence="2">DUF4110 domain-containing protein</fullName>
    </recommendedName>
</protein>
<dbReference type="Proteomes" id="UP000663879">
    <property type="component" value="Unassembled WGS sequence"/>
</dbReference>
<feature type="region of interest" description="Disordered" evidence="1">
    <location>
        <begin position="1"/>
        <end position="20"/>
    </location>
</feature>
<dbReference type="SUPFAM" id="SSF117281">
    <property type="entry name" value="Kelch motif"/>
    <property type="match status" value="1"/>
</dbReference>